<keyword evidence="8 9" id="KW-0456">Lyase</keyword>
<dbReference type="GO" id="GO:0047605">
    <property type="term" value="F:acetolactate decarboxylase activity"/>
    <property type="evidence" value="ECO:0007669"/>
    <property type="project" value="UniProtKB-EC"/>
</dbReference>
<evidence type="ECO:0000256" key="5">
    <source>
        <dbReference type="ARBA" id="ARBA00020164"/>
    </source>
</evidence>
<accession>A0ABW4Y9V8</accession>
<feature type="chain" id="PRO_5046715538" description="Alpha-acetolactate decarboxylase" evidence="10">
    <location>
        <begin position="23"/>
        <end position="261"/>
    </location>
</feature>
<evidence type="ECO:0000256" key="10">
    <source>
        <dbReference type="SAM" id="SignalP"/>
    </source>
</evidence>
<keyword evidence="12" id="KW-1185">Reference proteome</keyword>
<dbReference type="InterPro" id="IPR005128">
    <property type="entry name" value="Acetolactate_a_deCO2ase"/>
</dbReference>
<evidence type="ECO:0000256" key="2">
    <source>
        <dbReference type="ARBA" id="ARBA00005170"/>
    </source>
</evidence>
<comment type="pathway">
    <text evidence="2 9">Polyol metabolism; (R,R)-butane-2,3-diol biosynthesis; (R,R)-butane-2,3-diol from pyruvate: step 2/3.</text>
</comment>
<evidence type="ECO:0000256" key="7">
    <source>
        <dbReference type="ARBA" id="ARBA00023061"/>
    </source>
</evidence>
<keyword evidence="7 9" id="KW-0005">Acetoin biosynthesis</keyword>
<evidence type="ECO:0000313" key="12">
    <source>
        <dbReference type="Proteomes" id="UP001597337"/>
    </source>
</evidence>
<proteinExistence type="inferred from homology"/>
<sequence>MKISTRLSAMALGFGVCIQAQAGHDTLYQVSTIDALLAGVYEPVAQIGELMRHGDFGLGTFEALDGEAILFEGRIYQAGSDGVVRQMPPNAGTPFMTVTHFDQDLALTPPTEQSYADFQSWLEAALPSRNIAYAIRVVGQFAQVRYRSVPRQSQPYPPLLEASKSQTFFEQQDIRGTLVGFWCPAFTKGINVPGFHLHFLSDDRRHAGHLLDFTLTQGQVVLDLTNDWRVELPMEPSFLDANLEADRSEALHRVEQGKSDE</sequence>
<evidence type="ECO:0000313" key="11">
    <source>
        <dbReference type="EMBL" id="MFD2111409.1"/>
    </source>
</evidence>
<evidence type="ECO:0000256" key="6">
    <source>
        <dbReference type="ARBA" id="ARBA00022793"/>
    </source>
</evidence>
<protein>
    <recommendedName>
        <fullName evidence="5 9">Alpha-acetolactate decarboxylase</fullName>
        <ecNumber evidence="4 9">4.1.1.5</ecNumber>
    </recommendedName>
</protein>
<keyword evidence="6 9" id="KW-0210">Decarboxylase</keyword>
<dbReference type="Proteomes" id="UP001597337">
    <property type="component" value="Unassembled WGS sequence"/>
</dbReference>
<dbReference type="RefSeq" id="WP_386024678.1">
    <property type="nucleotide sequence ID" value="NZ_JBHUHX010000013.1"/>
</dbReference>
<evidence type="ECO:0000256" key="9">
    <source>
        <dbReference type="PIRNR" id="PIRNR001332"/>
    </source>
</evidence>
<evidence type="ECO:0000256" key="8">
    <source>
        <dbReference type="ARBA" id="ARBA00023239"/>
    </source>
</evidence>
<feature type="signal peptide" evidence="10">
    <location>
        <begin position="1"/>
        <end position="22"/>
    </location>
</feature>
<comment type="caution">
    <text evidence="11">The sequence shown here is derived from an EMBL/GenBank/DDBJ whole genome shotgun (WGS) entry which is preliminary data.</text>
</comment>
<dbReference type="PANTHER" id="PTHR35524:SF1">
    <property type="entry name" value="ALPHA-ACETOLACTATE DECARBOXYLASE"/>
    <property type="match status" value="1"/>
</dbReference>
<dbReference type="PANTHER" id="PTHR35524">
    <property type="entry name" value="ALPHA-ACETOLACTATE DECARBOXYLASE"/>
    <property type="match status" value="1"/>
</dbReference>
<comment type="similarity">
    <text evidence="3 9">Belongs to the alpha-acetolactate decarboxylase family.</text>
</comment>
<organism evidence="11 12">
    <name type="scientific">Thiorhodococcus fuscus</name>
    <dbReference type="NCBI Taxonomy" id="527200"/>
    <lineage>
        <taxon>Bacteria</taxon>
        <taxon>Pseudomonadati</taxon>
        <taxon>Pseudomonadota</taxon>
        <taxon>Gammaproteobacteria</taxon>
        <taxon>Chromatiales</taxon>
        <taxon>Chromatiaceae</taxon>
        <taxon>Thiorhodococcus</taxon>
    </lineage>
</organism>
<dbReference type="EMBL" id="JBHUHX010000013">
    <property type="protein sequence ID" value="MFD2111409.1"/>
    <property type="molecule type" value="Genomic_DNA"/>
</dbReference>
<evidence type="ECO:0000256" key="4">
    <source>
        <dbReference type="ARBA" id="ARBA00013204"/>
    </source>
</evidence>
<name>A0ABW4Y9V8_9GAMM</name>
<dbReference type="Pfam" id="PF03306">
    <property type="entry name" value="AAL_decarboxy"/>
    <property type="match status" value="1"/>
</dbReference>
<gene>
    <name evidence="11" type="primary">budA</name>
    <name evidence="11" type="ORF">ACFSJC_06110</name>
</gene>
<evidence type="ECO:0000256" key="3">
    <source>
        <dbReference type="ARBA" id="ARBA00007106"/>
    </source>
</evidence>
<reference evidence="12" key="1">
    <citation type="journal article" date="2019" name="Int. J. Syst. Evol. Microbiol.">
        <title>The Global Catalogue of Microorganisms (GCM) 10K type strain sequencing project: providing services to taxonomists for standard genome sequencing and annotation.</title>
        <authorList>
            <consortium name="The Broad Institute Genomics Platform"/>
            <consortium name="The Broad Institute Genome Sequencing Center for Infectious Disease"/>
            <person name="Wu L."/>
            <person name="Ma J."/>
        </authorList>
    </citation>
    <scope>NUCLEOTIDE SEQUENCE [LARGE SCALE GENOMIC DNA]</scope>
    <source>
        <strain evidence="12">KACC 12597</strain>
    </source>
</reference>
<dbReference type="PIRSF" id="PIRSF001332">
    <property type="entry name" value="Acetolac_decarb"/>
    <property type="match status" value="1"/>
</dbReference>
<dbReference type="EC" id="4.1.1.5" evidence="4 9"/>
<dbReference type="SUPFAM" id="SSF117856">
    <property type="entry name" value="AF0104/ALDC/Ptd012-like"/>
    <property type="match status" value="1"/>
</dbReference>
<dbReference type="CDD" id="cd17299">
    <property type="entry name" value="acetolactate_decarboxylase"/>
    <property type="match status" value="1"/>
</dbReference>
<dbReference type="NCBIfam" id="TIGR01252">
    <property type="entry name" value="acetolac_decarb"/>
    <property type="match status" value="1"/>
</dbReference>
<keyword evidence="10" id="KW-0732">Signal</keyword>
<evidence type="ECO:0000256" key="1">
    <source>
        <dbReference type="ARBA" id="ARBA00001784"/>
    </source>
</evidence>
<comment type="catalytic activity">
    <reaction evidence="1 9">
        <text>(2S)-2-acetolactate + H(+) = (R)-acetoin + CO2</text>
        <dbReference type="Rhea" id="RHEA:21580"/>
        <dbReference type="ChEBI" id="CHEBI:15378"/>
        <dbReference type="ChEBI" id="CHEBI:15686"/>
        <dbReference type="ChEBI" id="CHEBI:16526"/>
        <dbReference type="ChEBI" id="CHEBI:58476"/>
        <dbReference type="EC" id="4.1.1.5"/>
    </reaction>
</comment>
<dbReference type="Gene3D" id="3.30.1330.80">
    <property type="entry name" value="Hypothetical protein, similar to alpha- acetolactate decarboxylase, domain 2"/>
    <property type="match status" value="2"/>
</dbReference>